<dbReference type="EMBL" id="QVMU01000143">
    <property type="protein sequence ID" value="RJX63988.1"/>
    <property type="molecule type" value="Genomic_DNA"/>
</dbReference>
<name>A0A3A6QTU6_9VIBR</name>
<accession>A0A3A6QTU6</accession>
<reference evidence="1 2" key="1">
    <citation type="submission" date="2018-08" db="EMBL/GenBank/DDBJ databases">
        <title>Vibrio isolated from the Eastern China Marginal Seas.</title>
        <authorList>
            <person name="Li Y."/>
        </authorList>
    </citation>
    <scope>NUCLEOTIDE SEQUENCE [LARGE SCALE GENOMIC DNA]</scope>
    <source>
        <strain evidence="1 2">BEI233</strain>
    </source>
</reference>
<organism evidence="1 2">
    <name type="scientific">Vibrio sinensis</name>
    <dbReference type="NCBI Taxonomy" id="2302434"/>
    <lineage>
        <taxon>Bacteria</taxon>
        <taxon>Pseudomonadati</taxon>
        <taxon>Pseudomonadota</taxon>
        <taxon>Gammaproteobacteria</taxon>
        <taxon>Vibrionales</taxon>
        <taxon>Vibrionaceae</taxon>
        <taxon>Vibrio</taxon>
    </lineage>
</organism>
<protein>
    <submittedName>
        <fullName evidence="1">Uncharacterized protein</fullName>
    </submittedName>
</protein>
<keyword evidence="2" id="KW-1185">Reference proteome</keyword>
<comment type="caution">
    <text evidence="1">The sequence shown here is derived from an EMBL/GenBank/DDBJ whole genome shotgun (WGS) entry which is preliminary data.</text>
</comment>
<evidence type="ECO:0000313" key="1">
    <source>
        <dbReference type="EMBL" id="RJX63988.1"/>
    </source>
</evidence>
<proteinExistence type="predicted"/>
<dbReference type="AlphaFoldDB" id="A0A3A6QTU6"/>
<feature type="non-terminal residue" evidence="1">
    <location>
        <position position="1"/>
    </location>
</feature>
<evidence type="ECO:0000313" key="2">
    <source>
        <dbReference type="Proteomes" id="UP000273252"/>
    </source>
</evidence>
<dbReference type="Proteomes" id="UP000273252">
    <property type="component" value="Unassembled WGS sequence"/>
</dbReference>
<sequence>IEIIHPTIYNHNNDENNNEVSVASDFSFFFFSSQSLYFSVAFNLYQFNNDCNVFIFNVTS</sequence>
<gene>
    <name evidence="1" type="ORF">DZ860_24000</name>
</gene>